<name>A0ABQ7R490_PLUXY</name>
<comment type="subcellular location">
    <subcellularLocation>
        <location evidence="2">Cytoplasm</location>
    </subcellularLocation>
    <subcellularLocation>
        <location evidence="1">Nucleus</location>
    </subcellularLocation>
</comment>
<dbReference type="PROSITE" id="PS51698">
    <property type="entry name" value="U_BOX"/>
    <property type="match status" value="1"/>
</dbReference>
<comment type="similarity">
    <text evidence="4">Belongs to the ubiquitin conjugation factor E4 family.</text>
</comment>
<feature type="compositionally biased region" description="Basic and acidic residues" evidence="9">
    <location>
        <begin position="1198"/>
        <end position="1207"/>
    </location>
</feature>
<dbReference type="CDD" id="cd16658">
    <property type="entry name" value="RING-Ubox_UBE4B"/>
    <property type="match status" value="1"/>
</dbReference>
<dbReference type="InterPro" id="IPR013083">
    <property type="entry name" value="Znf_RING/FYVE/PHD"/>
</dbReference>
<feature type="compositionally biased region" description="Pro residues" evidence="9">
    <location>
        <begin position="45"/>
        <end position="54"/>
    </location>
</feature>
<feature type="compositionally biased region" description="Low complexity" evidence="9">
    <location>
        <begin position="21"/>
        <end position="36"/>
    </location>
</feature>
<evidence type="ECO:0000256" key="6">
    <source>
        <dbReference type="ARBA" id="ARBA00022679"/>
    </source>
</evidence>
<feature type="compositionally biased region" description="Polar residues" evidence="9">
    <location>
        <begin position="181"/>
        <end position="191"/>
    </location>
</feature>
<proteinExistence type="inferred from homology"/>
<dbReference type="PANTHER" id="PTHR13931:SF2">
    <property type="entry name" value="UBIQUITIN CONJUGATION FACTOR E4 B"/>
    <property type="match status" value="1"/>
</dbReference>
<comment type="pathway">
    <text evidence="3">Protein modification; protein ubiquitination.</text>
</comment>
<protein>
    <recommendedName>
        <fullName evidence="10">U-box domain-containing protein</fullName>
    </recommendedName>
</protein>
<feature type="compositionally biased region" description="Basic and acidic residues" evidence="9">
    <location>
        <begin position="71"/>
        <end position="81"/>
    </location>
</feature>
<feature type="compositionally biased region" description="Polar residues" evidence="9">
    <location>
        <begin position="159"/>
        <end position="168"/>
    </location>
</feature>
<reference evidence="11 12" key="1">
    <citation type="submission" date="2021-06" db="EMBL/GenBank/DDBJ databases">
        <title>A haploid diamondback moth (Plutella xylostella L.) genome assembly resolves 31 chromosomes and identifies a diamide resistance mutation.</title>
        <authorList>
            <person name="Ward C.M."/>
            <person name="Perry K.D."/>
            <person name="Baker G."/>
            <person name="Powis K."/>
            <person name="Heckel D.G."/>
            <person name="Baxter S.W."/>
        </authorList>
    </citation>
    <scope>NUCLEOTIDE SEQUENCE [LARGE SCALE GENOMIC DNA]</scope>
    <source>
        <strain evidence="11 12">LV</strain>
        <tissue evidence="11">Single pupa</tissue>
    </source>
</reference>
<evidence type="ECO:0000313" key="12">
    <source>
        <dbReference type="Proteomes" id="UP000823941"/>
    </source>
</evidence>
<dbReference type="InterPro" id="IPR003613">
    <property type="entry name" value="Ubox_domain"/>
</dbReference>
<evidence type="ECO:0000256" key="2">
    <source>
        <dbReference type="ARBA" id="ARBA00004496"/>
    </source>
</evidence>
<comment type="caution">
    <text evidence="11">The sequence shown here is derived from an EMBL/GenBank/DDBJ whole genome shotgun (WGS) entry which is preliminary data.</text>
</comment>
<dbReference type="EMBL" id="JAHIBW010000003">
    <property type="protein sequence ID" value="KAG7312091.1"/>
    <property type="molecule type" value="Genomic_DNA"/>
</dbReference>
<feature type="region of interest" description="Disordered" evidence="9">
    <location>
        <begin position="143"/>
        <end position="237"/>
    </location>
</feature>
<dbReference type="Proteomes" id="UP000823941">
    <property type="component" value="Chromosome 3"/>
</dbReference>
<keyword evidence="12" id="KW-1185">Reference proteome</keyword>
<feature type="domain" description="U-box" evidence="10">
    <location>
        <begin position="1147"/>
        <end position="1220"/>
    </location>
</feature>
<feature type="compositionally biased region" description="Basic and acidic residues" evidence="9">
    <location>
        <begin position="99"/>
        <end position="114"/>
    </location>
</feature>
<keyword evidence="5" id="KW-0963">Cytoplasm</keyword>
<dbReference type="Pfam" id="PF10408">
    <property type="entry name" value="Ufd2P_core"/>
    <property type="match status" value="1"/>
</dbReference>
<evidence type="ECO:0000256" key="8">
    <source>
        <dbReference type="ARBA" id="ARBA00023242"/>
    </source>
</evidence>
<dbReference type="InterPro" id="IPR045132">
    <property type="entry name" value="UBE4"/>
</dbReference>
<accession>A0ABQ7R490</accession>
<keyword evidence="8" id="KW-0539">Nucleus</keyword>
<gene>
    <name evidence="11" type="ORF">JYU34_001543</name>
</gene>
<organism evidence="11 12">
    <name type="scientific">Plutella xylostella</name>
    <name type="common">Diamondback moth</name>
    <name type="synonym">Plutella maculipennis</name>
    <dbReference type="NCBI Taxonomy" id="51655"/>
    <lineage>
        <taxon>Eukaryota</taxon>
        <taxon>Metazoa</taxon>
        <taxon>Ecdysozoa</taxon>
        <taxon>Arthropoda</taxon>
        <taxon>Hexapoda</taxon>
        <taxon>Insecta</taxon>
        <taxon>Pterygota</taxon>
        <taxon>Neoptera</taxon>
        <taxon>Endopterygota</taxon>
        <taxon>Lepidoptera</taxon>
        <taxon>Glossata</taxon>
        <taxon>Ditrysia</taxon>
        <taxon>Yponomeutoidea</taxon>
        <taxon>Plutellidae</taxon>
        <taxon>Plutella</taxon>
    </lineage>
</organism>
<dbReference type="SMART" id="SM00504">
    <property type="entry name" value="Ubox"/>
    <property type="match status" value="1"/>
</dbReference>
<feature type="region of interest" description="Disordered" evidence="9">
    <location>
        <begin position="21"/>
        <end position="118"/>
    </location>
</feature>
<feature type="region of interest" description="Disordered" evidence="9">
    <location>
        <begin position="318"/>
        <end position="342"/>
    </location>
</feature>
<evidence type="ECO:0000256" key="3">
    <source>
        <dbReference type="ARBA" id="ARBA00004906"/>
    </source>
</evidence>
<dbReference type="PANTHER" id="PTHR13931">
    <property type="entry name" value="UBIQUITINATION FACTOR E4"/>
    <property type="match status" value="1"/>
</dbReference>
<feature type="compositionally biased region" description="Low complexity" evidence="9">
    <location>
        <begin position="55"/>
        <end position="70"/>
    </location>
</feature>
<keyword evidence="7" id="KW-0833">Ubl conjugation pathway</keyword>
<dbReference type="Gene3D" id="3.30.40.10">
    <property type="entry name" value="Zinc/RING finger domain, C3HC4 (zinc finger)"/>
    <property type="match status" value="1"/>
</dbReference>
<dbReference type="SUPFAM" id="SSF57850">
    <property type="entry name" value="RING/U-box"/>
    <property type="match status" value="1"/>
</dbReference>
<dbReference type="Pfam" id="PF04564">
    <property type="entry name" value="U-box"/>
    <property type="match status" value="1"/>
</dbReference>
<evidence type="ECO:0000256" key="5">
    <source>
        <dbReference type="ARBA" id="ARBA00022490"/>
    </source>
</evidence>
<evidence type="ECO:0000256" key="1">
    <source>
        <dbReference type="ARBA" id="ARBA00004123"/>
    </source>
</evidence>
<evidence type="ECO:0000313" key="11">
    <source>
        <dbReference type="EMBL" id="KAG7312091.1"/>
    </source>
</evidence>
<feature type="compositionally biased region" description="Low complexity" evidence="9">
    <location>
        <begin position="220"/>
        <end position="237"/>
    </location>
</feature>
<evidence type="ECO:0000259" key="10">
    <source>
        <dbReference type="PROSITE" id="PS51698"/>
    </source>
</evidence>
<keyword evidence="6" id="KW-0808">Transferase</keyword>
<evidence type="ECO:0000256" key="7">
    <source>
        <dbReference type="ARBA" id="ARBA00022786"/>
    </source>
</evidence>
<feature type="region of interest" description="Disordered" evidence="9">
    <location>
        <begin position="1188"/>
        <end position="1207"/>
    </location>
</feature>
<dbReference type="InterPro" id="IPR019474">
    <property type="entry name" value="Ub_conjug_fac_E4_core"/>
</dbReference>
<evidence type="ECO:0000256" key="4">
    <source>
        <dbReference type="ARBA" id="ARBA00007434"/>
    </source>
</evidence>
<evidence type="ECO:0000256" key="9">
    <source>
        <dbReference type="SAM" id="MobiDB-lite"/>
    </source>
</evidence>
<sequence>MSELSQEEIRRRRLARLAALGGPGAAPAAPATPGAASMPSLDPAAPAPRLPATPAPASDPTTPTDATNANKEPKYSDDVNKSDVSNQNKIPSDGIIVTEKSEKNLLDEMPDTKMTDLSQTRQYNSFDSMGEDTLLTCGSGRVGNILQSNVGGTDESARGDSTSRSMSPQFVEPSPVRPRPNTASPSCSRRSLSMEVDDSSERNSQSEQQLEPMEVEDNDSTSSPARSTSRSRTVSCSELTEEQLRQITAKILQVSWSEDSAGGIFVPSVAASLLDNPKLTLDELSSEAIMDVITQIADGADPLNQKLLAVSETSKRLSEDCGDDTLTSGPLGSETDVDKSDCPTPSLPIPKTIPTQGLAVSYLFKFYNNINLYEREHPKKSSEPPLSDLLQNLRTLIVNNLVLVLQGVFELEKCKKSALLPYVLIGNSPLGIIPELLLATYLDKEVFEQVFTPLLLGIREEMRRCVAPGCGRGHGAALRALRSLCDMRAGPRHAARPVCSLLARMPALCPAAITTAPGRELARTSFLGPFFAISLFAEENPRLAERLFTSGCGRHGDRSLAFALQREVEASRNTLHNICHNILLCPDAREPFLNYFAALLQRNERRAQLQTDERSLAGDGFMLNVCSVLQLLSVRIKLDRVHPLYAFRADSWANIKDDTRLYFTTQEAADWLEALNKEPGHKWPEAKFQTVCWFLTLHAHHVALIPALHTHQRRIRAFRDLQKVIEDLVASEPQWRSSGAAARNRELLARWRRQIERLHRSKQCAETALLDNELMRRSLQFYGSACALLTQQLQAAQRGGGLLAAAFKALPEWYVEDIAEFLLFAVQYASPVVVEYIEDSHITWLLSAVCSSQLVKNPYLVAKIVEVLFVIDLSVPLKLNNIYEKFMDHPLSQTALPSALMKFYTDIETTGQSTEFYDKFTIRFHISIILKGMWERPIHKQAIVKESRSGRQFVKFINMLMNDTTFLLDECLTYLKRIHEAQELSPGTSDPRARSLAQDERQCRSYLTLARETVDMLEYLTVEIQEPFLRPELADRLASMLNFNLQQLCGPKCNNLKVRRPEKYGWEPRRLLSQLVNIYLHLDSPPFHAALAADERSFRKELFEDAAMRLAKACIKTPSEIERFKALAESAYQIAVSNQQQSDEYADAPEEFRDPLMDTLMTDPVLLPSGKIMDRSVILRHLLNSSTDPFNRQPLTEDQLRPASDLKERIIQWQREKASTSQAP</sequence>